<dbReference type="SUPFAM" id="SSF47413">
    <property type="entry name" value="lambda repressor-like DNA-binding domains"/>
    <property type="match status" value="1"/>
</dbReference>
<dbReference type="Proteomes" id="UP000719942">
    <property type="component" value="Unassembled WGS sequence"/>
</dbReference>
<sequence>MSEFSEQLREIIDQNNVKIYTLASQSGIDRTLIHKFLNGQRMPTSESVVRKIAASLLLTPEDYKQLLQAYKITKMGKSVYSCRKLVMDFYNRFDPAPNVDIVYQSYPTKQVLSTQSEIAVYGKPEVNQLVQDVLFSEASLDKGRIAIIAQPEYSFLFEIMALAGMQNSSLVIDHIICLENSQDEYNALYNLKCLQAMMPILVSGCAYRPKCYYDNVNAHFGQTNILPYIILTSSNVIRISSDMSSALYSDCQQFIELYQKIFAKQQASCFQMAFNLRSICGDVKYLKQMCSQSNFIEFYFSSDPYLLPYIDKKMLNPCVNSNTNSSAFPNISEYLNYVRLKEFQASFNNVYFTKEGVDRFLATGKLTEPFCEYYSPIEILDRYRVLQSMYDDAQKGIYHPLLIDNNKINIPANLSTYVITGGITCFMLNSNLKLHKSFVVTEKSVFLSFKDFFTYLPESSMVYSFSDTMDFLKNKLDQGRK</sequence>
<evidence type="ECO:0000313" key="3">
    <source>
        <dbReference type="Proteomes" id="UP000719942"/>
    </source>
</evidence>
<dbReference type="Pfam" id="PF13443">
    <property type="entry name" value="HTH_26"/>
    <property type="match status" value="1"/>
</dbReference>
<dbReference type="CDD" id="cd00093">
    <property type="entry name" value="HTH_XRE"/>
    <property type="match status" value="1"/>
</dbReference>
<protein>
    <submittedName>
        <fullName evidence="2">Helix-turn-helix transcriptional regulator</fullName>
    </submittedName>
</protein>
<name>A0ABS7DM80_9FIRM</name>
<proteinExistence type="predicted"/>
<gene>
    <name evidence="2" type="ORF">J5W02_06260</name>
</gene>
<keyword evidence="3" id="KW-1185">Reference proteome</keyword>
<evidence type="ECO:0000259" key="1">
    <source>
        <dbReference type="PROSITE" id="PS50943"/>
    </source>
</evidence>
<dbReference type="InterPro" id="IPR010982">
    <property type="entry name" value="Lambda_DNA-bd_dom_sf"/>
</dbReference>
<dbReference type="RefSeq" id="WP_219964819.1">
    <property type="nucleotide sequence ID" value="NZ_JAGFNZ010000002.1"/>
</dbReference>
<feature type="domain" description="HTH cro/C1-type" evidence="1">
    <location>
        <begin position="8"/>
        <end position="63"/>
    </location>
</feature>
<dbReference type="InterPro" id="IPR001387">
    <property type="entry name" value="Cro/C1-type_HTH"/>
</dbReference>
<accession>A0ABS7DM80</accession>
<organism evidence="2 3">
    <name type="scientific">Caproiciproducens faecalis</name>
    <dbReference type="NCBI Taxonomy" id="2820301"/>
    <lineage>
        <taxon>Bacteria</taxon>
        <taxon>Bacillati</taxon>
        <taxon>Bacillota</taxon>
        <taxon>Clostridia</taxon>
        <taxon>Eubacteriales</taxon>
        <taxon>Acutalibacteraceae</taxon>
        <taxon>Caproiciproducens</taxon>
    </lineage>
</organism>
<evidence type="ECO:0000313" key="2">
    <source>
        <dbReference type="EMBL" id="MBW7572413.1"/>
    </source>
</evidence>
<dbReference type="Gene3D" id="1.10.260.40">
    <property type="entry name" value="lambda repressor-like DNA-binding domains"/>
    <property type="match status" value="1"/>
</dbReference>
<dbReference type="PROSITE" id="PS50943">
    <property type="entry name" value="HTH_CROC1"/>
    <property type="match status" value="1"/>
</dbReference>
<reference evidence="2 3" key="1">
    <citation type="submission" date="2021-03" db="EMBL/GenBank/DDBJ databases">
        <title>Caproiciproducens sp. nov. isolated from feces of cow.</title>
        <authorList>
            <person name="Choi J.-Y."/>
        </authorList>
    </citation>
    <scope>NUCLEOTIDE SEQUENCE [LARGE SCALE GENOMIC DNA]</scope>
    <source>
        <strain evidence="2 3">AGMB10547</strain>
    </source>
</reference>
<dbReference type="EMBL" id="JAGFNZ010000002">
    <property type="protein sequence ID" value="MBW7572413.1"/>
    <property type="molecule type" value="Genomic_DNA"/>
</dbReference>
<comment type="caution">
    <text evidence="2">The sequence shown here is derived from an EMBL/GenBank/DDBJ whole genome shotgun (WGS) entry which is preliminary data.</text>
</comment>